<feature type="compositionally biased region" description="Low complexity" evidence="1">
    <location>
        <begin position="311"/>
        <end position="321"/>
    </location>
</feature>
<reference evidence="3 4" key="1">
    <citation type="submission" date="2021-01" db="EMBL/GenBank/DDBJ databases">
        <title>Whole genome shotgun sequence of Actinoplanes palleronii NBRC 14916.</title>
        <authorList>
            <person name="Komaki H."/>
            <person name="Tamura T."/>
        </authorList>
    </citation>
    <scope>NUCLEOTIDE SEQUENCE [LARGE SCALE GENOMIC DNA]</scope>
    <source>
        <strain evidence="3 4">NBRC 14916</strain>
    </source>
</reference>
<sequence>METTERWLRGLAVFVPFGAALLGLRYLLGTWLVLHPRIALGALVTGVAGATAAALLVRRRRRRRMTRAVEGAGWSPIDPRTRAWPWQGLQQGRAVVGTAWIREVDGLPIAAGRVRFSGAAFAGAVRDREGWAIFVVLKLPRPAPSMAWRLPFQYVGDSPRLHRPELRWAALHGEIPPWTVLGDELFIVEPSRRWITPADLASVLHHTLHVLALLNLDPQPPAPPFPEPFFPEPPLSEPPLSEPGTSEPGTSGPPLPGPGLPEPGTFEPGTFEPAPTGPPVSAGDLAHLRSLGLDDTRLKALGAHPDPVPPAASAHEAGAAG</sequence>
<comment type="caution">
    <text evidence="3">The sequence shown here is derived from an EMBL/GenBank/DDBJ whole genome shotgun (WGS) entry which is preliminary data.</text>
</comment>
<dbReference type="RefSeq" id="WP_203823373.1">
    <property type="nucleotide sequence ID" value="NZ_BAAATY010000009.1"/>
</dbReference>
<evidence type="ECO:0000256" key="2">
    <source>
        <dbReference type="SAM" id="Phobius"/>
    </source>
</evidence>
<keyword evidence="2" id="KW-0812">Transmembrane</keyword>
<keyword evidence="4" id="KW-1185">Reference proteome</keyword>
<accession>A0ABQ4B070</accession>
<evidence type="ECO:0000256" key="1">
    <source>
        <dbReference type="SAM" id="MobiDB-lite"/>
    </source>
</evidence>
<evidence type="ECO:0000313" key="4">
    <source>
        <dbReference type="Proteomes" id="UP000624709"/>
    </source>
</evidence>
<dbReference type="EMBL" id="BOMS01000004">
    <property type="protein sequence ID" value="GIE64079.1"/>
    <property type="molecule type" value="Genomic_DNA"/>
</dbReference>
<evidence type="ECO:0000313" key="3">
    <source>
        <dbReference type="EMBL" id="GIE64079.1"/>
    </source>
</evidence>
<protein>
    <submittedName>
        <fullName evidence="3">Uncharacterized protein</fullName>
    </submittedName>
</protein>
<proteinExistence type="predicted"/>
<feature type="compositionally biased region" description="Pro residues" evidence="1">
    <location>
        <begin position="222"/>
        <end position="241"/>
    </location>
</feature>
<feature type="compositionally biased region" description="Pro residues" evidence="1">
    <location>
        <begin position="251"/>
        <end position="261"/>
    </location>
</feature>
<dbReference type="Proteomes" id="UP000624709">
    <property type="component" value="Unassembled WGS sequence"/>
</dbReference>
<keyword evidence="2" id="KW-0472">Membrane</keyword>
<gene>
    <name evidence="3" type="ORF">Apa02nite_001870</name>
</gene>
<feature type="transmembrane region" description="Helical" evidence="2">
    <location>
        <begin position="34"/>
        <end position="57"/>
    </location>
</feature>
<feature type="transmembrane region" description="Helical" evidence="2">
    <location>
        <begin position="7"/>
        <end position="28"/>
    </location>
</feature>
<keyword evidence="2" id="KW-1133">Transmembrane helix</keyword>
<name>A0ABQ4B070_9ACTN</name>
<feature type="region of interest" description="Disordered" evidence="1">
    <location>
        <begin position="222"/>
        <end position="321"/>
    </location>
</feature>
<organism evidence="3 4">
    <name type="scientific">Actinoplanes palleronii</name>
    <dbReference type="NCBI Taxonomy" id="113570"/>
    <lineage>
        <taxon>Bacteria</taxon>
        <taxon>Bacillati</taxon>
        <taxon>Actinomycetota</taxon>
        <taxon>Actinomycetes</taxon>
        <taxon>Micromonosporales</taxon>
        <taxon>Micromonosporaceae</taxon>
        <taxon>Actinoplanes</taxon>
    </lineage>
</organism>